<feature type="domain" description="ATP-grasp" evidence="2">
    <location>
        <begin position="121"/>
        <end position="295"/>
    </location>
</feature>
<dbReference type="Proteomes" id="UP000184516">
    <property type="component" value="Unassembled WGS sequence"/>
</dbReference>
<evidence type="ECO:0000313" key="3">
    <source>
        <dbReference type="EMBL" id="SHG29634.1"/>
    </source>
</evidence>
<dbReference type="AlphaFoldDB" id="A0A1M5IMP6"/>
<sequence length="315" mass="35454">MTKDKLNILVTGCGGDIGQSVGKILNEYGLVNNLYGCDISDKNAAKFIYCNFFLGLPCKDPNYIGNLENIVKEKNIDFVIPISEPELRFLSKEKISKIGDAKLILASARALEVGFDKLNTANFLKKENLPFPITYSIETVDTIEKFPVILKSRTGSGSSNVSIARDYDTFISIKKNNSDFIVQEFLEDENGEYTCGVFRSKSGIIRTIILKRELMGGFTGYGEVVENNEIDKLLRDIAKKLQLIGSINIQLRLTSKGPVVFEINPRFSSTVRFRHLFGFKDVEWSIEDKLGLLISDYEETSVGKKLYKGFNEYIQ</sequence>
<dbReference type="EMBL" id="FQWB01000003">
    <property type="protein sequence ID" value="SHG29634.1"/>
    <property type="molecule type" value="Genomic_DNA"/>
</dbReference>
<dbReference type="STRING" id="468056.SAMN05443549_103165"/>
<dbReference type="RefSeq" id="WP_073369812.1">
    <property type="nucleotide sequence ID" value="NZ_FQWB01000003.1"/>
</dbReference>
<dbReference type="GO" id="GO:0005524">
    <property type="term" value="F:ATP binding"/>
    <property type="evidence" value="ECO:0007669"/>
    <property type="project" value="UniProtKB-UniRule"/>
</dbReference>
<organism evidence="3 4">
    <name type="scientific">Flavobacterium fluvii</name>
    <dbReference type="NCBI Taxonomy" id="468056"/>
    <lineage>
        <taxon>Bacteria</taxon>
        <taxon>Pseudomonadati</taxon>
        <taxon>Bacteroidota</taxon>
        <taxon>Flavobacteriia</taxon>
        <taxon>Flavobacteriales</taxon>
        <taxon>Flavobacteriaceae</taxon>
        <taxon>Flavobacterium</taxon>
    </lineage>
</organism>
<keyword evidence="1" id="KW-0547">Nucleotide-binding</keyword>
<dbReference type="Gene3D" id="3.30.470.20">
    <property type="entry name" value="ATP-grasp fold, B domain"/>
    <property type="match status" value="1"/>
</dbReference>
<evidence type="ECO:0000259" key="2">
    <source>
        <dbReference type="PROSITE" id="PS50975"/>
    </source>
</evidence>
<reference evidence="4" key="1">
    <citation type="submission" date="2016-11" db="EMBL/GenBank/DDBJ databases">
        <authorList>
            <person name="Varghese N."/>
            <person name="Submissions S."/>
        </authorList>
    </citation>
    <scope>NUCLEOTIDE SEQUENCE [LARGE SCALE GENOMIC DNA]</scope>
    <source>
        <strain evidence="4">DSM 19978</strain>
    </source>
</reference>
<dbReference type="InterPro" id="IPR013815">
    <property type="entry name" value="ATP_grasp_subdomain_1"/>
</dbReference>
<dbReference type="SUPFAM" id="SSF56059">
    <property type="entry name" value="Glutathione synthetase ATP-binding domain-like"/>
    <property type="match status" value="1"/>
</dbReference>
<name>A0A1M5IMP6_9FLAO</name>
<dbReference type="InterPro" id="IPR011761">
    <property type="entry name" value="ATP-grasp"/>
</dbReference>
<evidence type="ECO:0000313" key="4">
    <source>
        <dbReference type="Proteomes" id="UP000184516"/>
    </source>
</evidence>
<keyword evidence="4" id="KW-1185">Reference proteome</keyword>
<dbReference type="Gene3D" id="3.40.50.20">
    <property type="match status" value="1"/>
</dbReference>
<dbReference type="GO" id="GO:0046872">
    <property type="term" value="F:metal ion binding"/>
    <property type="evidence" value="ECO:0007669"/>
    <property type="project" value="InterPro"/>
</dbReference>
<dbReference type="PROSITE" id="PS50975">
    <property type="entry name" value="ATP_GRASP"/>
    <property type="match status" value="1"/>
</dbReference>
<dbReference type="InterPro" id="IPR036291">
    <property type="entry name" value="NAD(P)-bd_dom_sf"/>
</dbReference>
<protein>
    <submittedName>
        <fullName evidence="3">Carbamoyl-phosphate synthase large subunit</fullName>
    </submittedName>
</protein>
<proteinExistence type="predicted"/>
<dbReference type="OrthoDB" id="650389at2"/>
<gene>
    <name evidence="3" type="ORF">SAMN05443549_103165</name>
</gene>
<evidence type="ECO:0000256" key="1">
    <source>
        <dbReference type="PROSITE-ProRule" id="PRU00409"/>
    </source>
</evidence>
<dbReference type="SUPFAM" id="SSF51735">
    <property type="entry name" value="NAD(P)-binding Rossmann-fold domains"/>
    <property type="match status" value="1"/>
</dbReference>
<dbReference type="Gene3D" id="3.30.1490.20">
    <property type="entry name" value="ATP-grasp fold, A domain"/>
    <property type="match status" value="1"/>
</dbReference>
<keyword evidence="1" id="KW-0067">ATP-binding</keyword>
<dbReference type="NCBIfam" id="NF009402">
    <property type="entry name" value="PRK12767.1-1"/>
    <property type="match status" value="1"/>
</dbReference>
<accession>A0A1M5IMP6</accession>
<dbReference type="Pfam" id="PF02655">
    <property type="entry name" value="ATP-grasp_3"/>
    <property type="match status" value="1"/>
</dbReference>
<dbReference type="InterPro" id="IPR003806">
    <property type="entry name" value="ATP-grasp_PylC-type"/>
</dbReference>